<sequence length="186" mass="21730">MDQVRAELMQERSVRQDLECDKISLERQTKDLKSRLSTMEGQQKPSANVSQLESKLQDIQDRLQAEERDKAALLSTNRKLERKLKELNIQLEDERHQVNDQKDQLNLRVKALKRQVDEAEEEIERLEGLRKKAVREMEEQQEVNDQLQARLKAVEKESRRKPIPHTHDDDLSSDGEFGGSYDPSSI</sequence>
<dbReference type="SUPFAM" id="SSF90257">
    <property type="entry name" value="Myosin rod fragments"/>
    <property type="match status" value="1"/>
</dbReference>
<dbReference type="EMBL" id="JAACNH010000239">
    <property type="protein sequence ID" value="KAG8431348.1"/>
    <property type="molecule type" value="Genomic_DNA"/>
</dbReference>
<keyword evidence="9" id="KW-1185">Reference proteome</keyword>
<evidence type="ECO:0000313" key="9">
    <source>
        <dbReference type="Proteomes" id="UP000812440"/>
    </source>
</evidence>
<feature type="compositionally biased region" description="Polar residues" evidence="6">
    <location>
        <begin position="35"/>
        <end position="54"/>
    </location>
</feature>
<dbReference type="InterPro" id="IPR002928">
    <property type="entry name" value="Myosin_tail"/>
</dbReference>
<dbReference type="GO" id="GO:0000226">
    <property type="term" value="P:microtubule cytoskeleton organization"/>
    <property type="evidence" value="ECO:0007669"/>
    <property type="project" value="TreeGrafter"/>
</dbReference>
<evidence type="ECO:0000256" key="1">
    <source>
        <dbReference type="ARBA" id="ARBA00004435"/>
    </source>
</evidence>
<accession>A0A8T2IKL5</accession>
<feature type="compositionally biased region" description="Basic and acidic residues" evidence="6">
    <location>
        <begin position="152"/>
        <end position="170"/>
    </location>
</feature>
<evidence type="ECO:0000256" key="4">
    <source>
        <dbReference type="ARBA" id="ARBA00038467"/>
    </source>
</evidence>
<keyword evidence="2" id="KW-0965">Cell junction</keyword>
<dbReference type="GO" id="GO:0016459">
    <property type="term" value="C:myosin complex"/>
    <property type="evidence" value="ECO:0007669"/>
    <property type="project" value="InterPro"/>
</dbReference>
<feature type="region of interest" description="Disordered" evidence="6">
    <location>
        <begin position="151"/>
        <end position="186"/>
    </location>
</feature>
<name>A0A8T2IKL5_9PIPI</name>
<dbReference type="PANTHER" id="PTHR46349:SF4">
    <property type="entry name" value="CINGULIN"/>
    <property type="match status" value="1"/>
</dbReference>
<dbReference type="AlphaFoldDB" id="A0A8T2IKL5"/>
<feature type="domain" description="Myosin tail" evidence="7">
    <location>
        <begin position="2"/>
        <end position="151"/>
    </location>
</feature>
<dbReference type="OrthoDB" id="6108017at2759"/>
<keyword evidence="3" id="KW-0175">Coiled coil</keyword>
<evidence type="ECO:0000256" key="2">
    <source>
        <dbReference type="ARBA" id="ARBA00022427"/>
    </source>
</evidence>
<comment type="subcellular location">
    <subcellularLocation>
        <location evidence="1">Cell junction</location>
        <location evidence="1">Tight junction</location>
    </subcellularLocation>
</comment>
<dbReference type="Gene3D" id="1.20.5.340">
    <property type="match status" value="1"/>
</dbReference>
<evidence type="ECO:0000256" key="6">
    <source>
        <dbReference type="SAM" id="MobiDB-lite"/>
    </source>
</evidence>
<dbReference type="Pfam" id="PF01576">
    <property type="entry name" value="Myosin_tail_1"/>
    <property type="match status" value="1"/>
</dbReference>
<evidence type="ECO:0000256" key="5">
    <source>
        <dbReference type="ARBA" id="ARBA00044075"/>
    </source>
</evidence>
<proteinExistence type="inferred from homology"/>
<dbReference type="GO" id="GO:0008017">
    <property type="term" value="F:microtubule binding"/>
    <property type="evidence" value="ECO:0007669"/>
    <property type="project" value="TreeGrafter"/>
</dbReference>
<dbReference type="GO" id="GO:0005923">
    <property type="term" value="C:bicellular tight junction"/>
    <property type="evidence" value="ECO:0007669"/>
    <property type="project" value="TreeGrafter"/>
</dbReference>
<dbReference type="Proteomes" id="UP000812440">
    <property type="component" value="Unassembled WGS sequence"/>
</dbReference>
<evidence type="ECO:0000259" key="7">
    <source>
        <dbReference type="Pfam" id="PF01576"/>
    </source>
</evidence>
<comment type="caution">
    <text evidence="8">The sequence shown here is derived from an EMBL/GenBank/DDBJ whole genome shotgun (WGS) entry which is preliminary data.</text>
</comment>
<reference evidence="8" key="1">
    <citation type="thesis" date="2020" institute="ProQuest LLC" country="789 East Eisenhower Parkway, Ann Arbor, MI, USA">
        <title>Comparative Genomics and Chromosome Evolution.</title>
        <authorList>
            <person name="Mudd A.B."/>
        </authorList>
    </citation>
    <scope>NUCLEOTIDE SEQUENCE</scope>
    <source>
        <strain evidence="8">Female2</strain>
        <tissue evidence="8">Blood</tissue>
    </source>
</reference>
<keyword evidence="2" id="KW-0796">Tight junction</keyword>
<protein>
    <recommendedName>
        <fullName evidence="5">Cingulin</fullName>
    </recommendedName>
</protein>
<organism evidence="8 9">
    <name type="scientific">Hymenochirus boettgeri</name>
    <name type="common">Congo dwarf clawed frog</name>
    <dbReference type="NCBI Taxonomy" id="247094"/>
    <lineage>
        <taxon>Eukaryota</taxon>
        <taxon>Metazoa</taxon>
        <taxon>Chordata</taxon>
        <taxon>Craniata</taxon>
        <taxon>Vertebrata</taxon>
        <taxon>Euteleostomi</taxon>
        <taxon>Amphibia</taxon>
        <taxon>Batrachia</taxon>
        <taxon>Anura</taxon>
        <taxon>Pipoidea</taxon>
        <taxon>Pipidae</taxon>
        <taxon>Pipinae</taxon>
        <taxon>Hymenochirus</taxon>
    </lineage>
</organism>
<gene>
    <name evidence="8" type="ORF">GDO86_019013</name>
</gene>
<evidence type="ECO:0000313" key="8">
    <source>
        <dbReference type="EMBL" id="KAG8431348.1"/>
    </source>
</evidence>
<comment type="similarity">
    <text evidence="4">Belongs to the cingulin family.</text>
</comment>
<feature type="region of interest" description="Disordered" evidence="6">
    <location>
        <begin position="31"/>
        <end position="55"/>
    </location>
</feature>
<dbReference type="PANTHER" id="PTHR46349">
    <property type="entry name" value="CINGULIN-LIKE PROTEIN 1-RELATED"/>
    <property type="match status" value="1"/>
</dbReference>
<evidence type="ECO:0000256" key="3">
    <source>
        <dbReference type="ARBA" id="ARBA00023054"/>
    </source>
</evidence>